<protein>
    <recommendedName>
        <fullName evidence="7">DUF2179 domain-containing protein</fullName>
    </recommendedName>
</protein>
<dbReference type="CDD" id="cd16380">
    <property type="entry name" value="YitT_C"/>
    <property type="match status" value="1"/>
</dbReference>
<feature type="transmembrane region" description="Helical" evidence="6">
    <location>
        <begin position="12"/>
        <end position="31"/>
    </location>
</feature>
<dbReference type="InterPro" id="IPR019264">
    <property type="entry name" value="DUF2179"/>
</dbReference>
<dbReference type="GO" id="GO:0005886">
    <property type="term" value="C:plasma membrane"/>
    <property type="evidence" value="ECO:0007669"/>
    <property type="project" value="UniProtKB-SubCell"/>
</dbReference>
<keyword evidence="5 6" id="KW-0472">Membrane</keyword>
<name>A0A364K0Q4_9BACL</name>
<dbReference type="InterPro" id="IPR003740">
    <property type="entry name" value="YitT"/>
</dbReference>
<proteinExistence type="predicted"/>
<evidence type="ECO:0000256" key="5">
    <source>
        <dbReference type="ARBA" id="ARBA00023136"/>
    </source>
</evidence>
<evidence type="ECO:0000256" key="4">
    <source>
        <dbReference type="ARBA" id="ARBA00022989"/>
    </source>
</evidence>
<dbReference type="RefSeq" id="WP_113660330.1">
    <property type="nucleotide sequence ID" value="NZ_KZ845681.1"/>
</dbReference>
<keyword evidence="9" id="KW-1185">Reference proteome</keyword>
<comment type="caution">
    <text evidence="8">The sequence shown here is derived from an EMBL/GenBank/DDBJ whole genome shotgun (WGS) entry which is preliminary data.</text>
</comment>
<comment type="subcellular location">
    <subcellularLocation>
        <location evidence="1">Cell membrane</location>
        <topology evidence="1">Multi-pass membrane protein</topology>
    </subcellularLocation>
</comment>
<dbReference type="AlphaFoldDB" id="A0A364K0Q4"/>
<dbReference type="Pfam" id="PF02588">
    <property type="entry name" value="YitT_membrane"/>
    <property type="match status" value="1"/>
</dbReference>
<evidence type="ECO:0000259" key="7">
    <source>
        <dbReference type="Pfam" id="PF10035"/>
    </source>
</evidence>
<reference evidence="8 9" key="1">
    <citation type="submission" date="2018-06" db="EMBL/GenBank/DDBJ databases">
        <title>Thermoflavimicrobium daqus sp. nov., a thermophilic microbe isolated from Moutai-flavour Daqu.</title>
        <authorList>
            <person name="Wang X."/>
            <person name="Zhou H."/>
        </authorList>
    </citation>
    <scope>NUCLEOTIDE SEQUENCE [LARGE SCALE GENOMIC DNA]</scope>
    <source>
        <strain evidence="8 9">FBKL4.011</strain>
    </source>
</reference>
<dbReference type="PANTHER" id="PTHR33545:SF4">
    <property type="entry name" value="UPF0750 MEMBRANE PROTEIN YXKD"/>
    <property type="match status" value="1"/>
</dbReference>
<feature type="transmembrane region" description="Helical" evidence="6">
    <location>
        <begin position="78"/>
        <end position="95"/>
    </location>
</feature>
<accession>A0A364K0Q4</accession>
<dbReference type="InterPro" id="IPR015867">
    <property type="entry name" value="N-reg_PII/ATP_PRibTrfase_C"/>
</dbReference>
<reference evidence="8 9" key="2">
    <citation type="submission" date="2018-06" db="EMBL/GenBank/DDBJ databases">
        <authorList>
            <person name="Zhirakovskaya E."/>
        </authorList>
    </citation>
    <scope>NUCLEOTIDE SEQUENCE [LARGE SCALE GENOMIC DNA]</scope>
    <source>
        <strain evidence="8 9">FBKL4.011</strain>
    </source>
</reference>
<dbReference type="InterPro" id="IPR051461">
    <property type="entry name" value="UPF0750_membrane"/>
</dbReference>
<organism evidence="8 9">
    <name type="scientific">Thermoflavimicrobium daqui</name>
    <dbReference type="NCBI Taxonomy" id="2137476"/>
    <lineage>
        <taxon>Bacteria</taxon>
        <taxon>Bacillati</taxon>
        <taxon>Bacillota</taxon>
        <taxon>Bacilli</taxon>
        <taxon>Bacillales</taxon>
        <taxon>Thermoactinomycetaceae</taxon>
        <taxon>Thermoflavimicrobium</taxon>
    </lineage>
</organism>
<evidence type="ECO:0000256" key="2">
    <source>
        <dbReference type="ARBA" id="ARBA00022475"/>
    </source>
</evidence>
<dbReference type="Gene3D" id="3.30.70.120">
    <property type="match status" value="1"/>
</dbReference>
<dbReference type="Proteomes" id="UP000251213">
    <property type="component" value="Unassembled WGS sequence"/>
</dbReference>
<evidence type="ECO:0000256" key="3">
    <source>
        <dbReference type="ARBA" id="ARBA00022692"/>
    </source>
</evidence>
<dbReference type="EMBL" id="QJKK01000019">
    <property type="protein sequence ID" value="RAL21082.1"/>
    <property type="molecule type" value="Genomic_DNA"/>
</dbReference>
<keyword evidence="2" id="KW-1003">Cell membrane</keyword>
<evidence type="ECO:0000313" key="8">
    <source>
        <dbReference type="EMBL" id="RAL21082.1"/>
    </source>
</evidence>
<evidence type="ECO:0000256" key="6">
    <source>
        <dbReference type="SAM" id="Phobius"/>
    </source>
</evidence>
<feature type="transmembrane region" description="Helical" evidence="6">
    <location>
        <begin position="51"/>
        <end position="71"/>
    </location>
</feature>
<dbReference type="OrthoDB" id="1758221at2"/>
<feature type="domain" description="DUF2179" evidence="7">
    <location>
        <begin position="220"/>
        <end position="274"/>
    </location>
</feature>
<keyword evidence="4 6" id="KW-1133">Transmembrane helix</keyword>
<dbReference type="Pfam" id="PF10035">
    <property type="entry name" value="DUF2179"/>
    <property type="match status" value="1"/>
</dbReference>
<sequence length="290" mass="31616">MKNKLYLHIKNIIIILIGAFIFSIGINYFAIPSKLAEGGFTGIAMLLHYKLGWDTGILVFLLNLPLFFVGYKVFGKQTLIYTIIGTTAVSVFLGLTQNLGKPVTDTLLNALYTGVLVGIGLGLIFRVGGTTGGVDIIARLVNKYFGWSIGRTMFLFDFAVICSSIFVINLNMAMYTLVSVFVGARVVDFVVEGLNASKATTIISNHAQSVADQITEKMERGVTILKGQGAFTGSEKDVLYVVVAPNELPKLKQIVHDLDPDAFIVVHDARDVHGEGFTFEKIGSEKIIKN</sequence>
<evidence type="ECO:0000313" key="9">
    <source>
        <dbReference type="Proteomes" id="UP000251213"/>
    </source>
</evidence>
<evidence type="ECO:0000256" key="1">
    <source>
        <dbReference type="ARBA" id="ARBA00004651"/>
    </source>
</evidence>
<dbReference type="PANTHER" id="PTHR33545">
    <property type="entry name" value="UPF0750 MEMBRANE PROTEIN YITT-RELATED"/>
    <property type="match status" value="1"/>
</dbReference>
<dbReference type="PIRSF" id="PIRSF006483">
    <property type="entry name" value="Membrane_protein_YitT"/>
    <property type="match status" value="1"/>
</dbReference>
<feature type="transmembrane region" description="Helical" evidence="6">
    <location>
        <begin position="149"/>
        <end position="168"/>
    </location>
</feature>
<gene>
    <name evidence="8" type="ORF">DL897_17100</name>
</gene>
<feature type="transmembrane region" description="Helical" evidence="6">
    <location>
        <begin position="107"/>
        <end position="128"/>
    </location>
</feature>
<keyword evidence="3 6" id="KW-0812">Transmembrane</keyword>